<dbReference type="PANTHER" id="PTHR38786:SF1">
    <property type="entry name" value="FLAGELLAR FLIJ PROTEIN"/>
    <property type="match status" value="1"/>
</dbReference>
<feature type="region of interest" description="Disordered" evidence="11">
    <location>
        <begin position="96"/>
        <end position="141"/>
    </location>
</feature>
<feature type="compositionally biased region" description="Basic and acidic residues" evidence="11">
    <location>
        <begin position="96"/>
        <end position="105"/>
    </location>
</feature>
<proteinExistence type="inferred from homology"/>
<evidence type="ECO:0000256" key="8">
    <source>
        <dbReference type="ARBA" id="ARBA00022927"/>
    </source>
</evidence>
<protein>
    <recommendedName>
        <fullName evidence="3">Flagellar FliJ protein</fullName>
    </recommendedName>
</protein>
<gene>
    <name evidence="12" type="primary">fliJ</name>
    <name evidence="12" type="ORF">EAH88_13200</name>
</gene>
<accession>A0A502C2I2</accession>
<keyword evidence="12" id="KW-0966">Cell projection</keyword>
<keyword evidence="10" id="KW-1006">Bacterial flagellum protein export</keyword>
<organism evidence="12 13">
    <name type="scientific">Rhodanobacter glycinis</name>
    <dbReference type="NCBI Taxonomy" id="582702"/>
    <lineage>
        <taxon>Bacteria</taxon>
        <taxon>Pseudomonadati</taxon>
        <taxon>Pseudomonadota</taxon>
        <taxon>Gammaproteobacteria</taxon>
        <taxon>Lysobacterales</taxon>
        <taxon>Rhodanobacteraceae</taxon>
        <taxon>Rhodanobacter</taxon>
    </lineage>
</organism>
<sequence length="141" mass="16424">MSSRAKQLQPAVEQARQRSEDALAKLAAQQQHLAKAEHQLSELQRYRQEYATSGTGALSVTALLNRQTFIERIDQAIVQQTTEIARQARQLEQVRDHWKQTHARESALGSVVAQHREHERRAEDRQEQAEVDERMQHRRLR</sequence>
<keyword evidence="4" id="KW-0813">Transport</keyword>
<comment type="caution">
    <text evidence="12">The sequence shown here is derived from an EMBL/GenBank/DDBJ whole genome shotgun (WGS) entry which is preliminary data.</text>
</comment>
<dbReference type="NCBIfam" id="TIGR02473">
    <property type="entry name" value="flagell_FliJ"/>
    <property type="match status" value="1"/>
</dbReference>
<dbReference type="InterPro" id="IPR053716">
    <property type="entry name" value="Flag_assembly_chemotaxis_eff"/>
</dbReference>
<keyword evidence="6" id="KW-0145">Chemotaxis</keyword>
<dbReference type="GO" id="GO:0071973">
    <property type="term" value="P:bacterial-type flagellum-dependent cell motility"/>
    <property type="evidence" value="ECO:0007669"/>
    <property type="project" value="InterPro"/>
</dbReference>
<keyword evidence="7" id="KW-1005">Bacterial flagellum biogenesis</keyword>
<reference evidence="12 13" key="1">
    <citation type="journal article" date="2019" name="Environ. Microbiol.">
        <title>Species interactions and distinct microbial communities in high Arctic permafrost affected cryosols are associated with the CH4 and CO2 gas fluxes.</title>
        <authorList>
            <person name="Altshuler I."/>
            <person name="Hamel J."/>
            <person name="Turney S."/>
            <person name="Magnuson E."/>
            <person name="Levesque R."/>
            <person name="Greer C."/>
            <person name="Whyte L.G."/>
        </authorList>
    </citation>
    <scope>NUCLEOTIDE SEQUENCE [LARGE SCALE GENOMIC DNA]</scope>
    <source>
        <strain evidence="12 13">S13Y</strain>
    </source>
</reference>
<dbReference type="EMBL" id="RCZO01000007">
    <property type="protein sequence ID" value="TPG07387.1"/>
    <property type="molecule type" value="Genomic_DNA"/>
</dbReference>
<evidence type="ECO:0000256" key="3">
    <source>
        <dbReference type="ARBA" id="ARBA00020392"/>
    </source>
</evidence>
<dbReference type="GO" id="GO:0044781">
    <property type="term" value="P:bacterial-type flagellum organization"/>
    <property type="evidence" value="ECO:0007669"/>
    <property type="project" value="UniProtKB-KW"/>
</dbReference>
<comment type="subcellular location">
    <subcellularLocation>
        <location evidence="1">Cell membrane</location>
        <topology evidence="1">Peripheral membrane protein</topology>
        <orientation evidence="1">Cytoplasmic side</orientation>
    </subcellularLocation>
</comment>
<name>A0A502C2I2_9GAMM</name>
<evidence type="ECO:0000313" key="12">
    <source>
        <dbReference type="EMBL" id="TPG07387.1"/>
    </source>
</evidence>
<keyword evidence="9" id="KW-0472">Membrane</keyword>
<evidence type="ECO:0000256" key="9">
    <source>
        <dbReference type="ARBA" id="ARBA00023136"/>
    </source>
</evidence>
<dbReference type="InterPro" id="IPR012823">
    <property type="entry name" value="Flagell_FliJ"/>
</dbReference>
<dbReference type="OrthoDB" id="5951725at2"/>
<dbReference type="RefSeq" id="WP_140653439.1">
    <property type="nucleotide sequence ID" value="NZ_RCZB01000005.1"/>
</dbReference>
<evidence type="ECO:0000256" key="4">
    <source>
        <dbReference type="ARBA" id="ARBA00022448"/>
    </source>
</evidence>
<keyword evidence="13" id="KW-1185">Reference proteome</keyword>
<keyword evidence="12" id="KW-0282">Flagellum</keyword>
<dbReference type="Proteomes" id="UP000319486">
    <property type="component" value="Unassembled WGS sequence"/>
</dbReference>
<evidence type="ECO:0000256" key="2">
    <source>
        <dbReference type="ARBA" id="ARBA00010004"/>
    </source>
</evidence>
<keyword evidence="8" id="KW-0653">Protein transport</keyword>
<comment type="similarity">
    <text evidence="2">Belongs to the FliJ family.</text>
</comment>
<dbReference type="GO" id="GO:0005886">
    <property type="term" value="C:plasma membrane"/>
    <property type="evidence" value="ECO:0007669"/>
    <property type="project" value="UniProtKB-SubCell"/>
</dbReference>
<dbReference type="PANTHER" id="PTHR38786">
    <property type="entry name" value="FLAGELLAR FLIJ PROTEIN"/>
    <property type="match status" value="1"/>
</dbReference>
<keyword evidence="12" id="KW-0969">Cilium</keyword>
<evidence type="ECO:0000256" key="11">
    <source>
        <dbReference type="SAM" id="MobiDB-lite"/>
    </source>
</evidence>
<dbReference type="InterPro" id="IPR052570">
    <property type="entry name" value="FliJ"/>
</dbReference>
<keyword evidence="5" id="KW-1003">Cell membrane</keyword>
<dbReference type="Pfam" id="PF02050">
    <property type="entry name" value="FliJ"/>
    <property type="match status" value="1"/>
</dbReference>
<dbReference type="AlphaFoldDB" id="A0A502C2I2"/>
<dbReference type="Gene3D" id="1.10.287.1700">
    <property type="match status" value="1"/>
</dbReference>
<feature type="region of interest" description="Disordered" evidence="11">
    <location>
        <begin position="1"/>
        <end position="20"/>
    </location>
</feature>
<evidence type="ECO:0000256" key="10">
    <source>
        <dbReference type="ARBA" id="ARBA00023225"/>
    </source>
</evidence>
<evidence type="ECO:0000256" key="6">
    <source>
        <dbReference type="ARBA" id="ARBA00022500"/>
    </source>
</evidence>
<evidence type="ECO:0000256" key="7">
    <source>
        <dbReference type="ARBA" id="ARBA00022795"/>
    </source>
</evidence>
<dbReference type="GO" id="GO:0015031">
    <property type="term" value="P:protein transport"/>
    <property type="evidence" value="ECO:0007669"/>
    <property type="project" value="UniProtKB-KW"/>
</dbReference>
<dbReference type="GO" id="GO:0009288">
    <property type="term" value="C:bacterial-type flagellum"/>
    <property type="evidence" value="ECO:0007669"/>
    <property type="project" value="InterPro"/>
</dbReference>
<evidence type="ECO:0000256" key="1">
    <source>
        <dbReference type="ARBA" id="ARBA00004413"/>
    </source>
</evidence>
<evidence type="ECO:0000313" key="13">
    <source>
        <dbReference type="Proteomes" id="UP000319486"/>
    </source>
</evidence>
<feature type="compositionally biased region" description="Basic and acidic residues" evidence="11">
    <location>
        <begin position="114"/>
        <end position="135"/>
    </location>
</feature>
<evidence type="ECO:0000256" key="5">
    <source>
        <dbReference type="ARBA" id="ARBA00022475"/>
    </source>
</evidence>
<dbReference type="GO" id="GO:0006935">
    <property type="term" value="P:chemotaxis"/>
    <property type="evidence" value="ECO:0007669"/>
    <property type="project" value="UniProtKB-KW"/>
</dbReference>